<evidence type="ECO:0000313" key="6">
    <source>
        <dbReference type="Proteomes" id="UP000515140"/>
    </source>
</evidence>
<dbReference type="Pfam" id="PF04139">
    <property type="entry name" value="Rad9"/>
    <property type="match status" value="1"/>
</dbReference>
<dbReference type="KEGG" id="pcw:110196780"/>
<feature type="region of interest" description="Disordered" evidence="5">
    <location>
        <begin position="348"/>
        <end position="379"/>
    </location>
</feature>
<dbReference type="GeneID" id="110196780"/>
<organism evidence="6 7">
    <name type="scientific">Phascolarctos cinereus</name>
    <name type="common">Koala</name>
    <dbReference type="NCBI Taxonomy" id="38626"/>
    <lineage>
        <taxon>Eukaryota</taxon>
        <taxon>Metazoa</taxon>
        <taxon>Chordata</taxon>
        <taxon>Craniata</taxon>
        <taxon>Vertebrata</taxon>
        <taxon>Euteleostomi</taxon>
        <taxon>Mammalia</taxon>
        <taxon>Metatheria</taxon>
        <taxon>Diprotodontia</taxon>
        <taxon>Phascolarctidae</taxon>
        <taxon>Phascolarctos</taxon>
    </lineage>
</organism>
<protein>
    <recommendedName>
        <fullName evidence="4">Cell cycle checkpoint control protein</fullName>
    </recommendedName>
</protein>
<evidence type="ECO:0000256" key="4">
    <source>
        <dbReference type="PIRNR" id="PIRNR009303"/>
    </source>
</evidence>
<evidence type="ECO:0000313" key="7">
    <source>
        <dbReference type="RefSeq" id="XP_020825797.1"/>
    </source>
</evidence>
<dbReference type="CTD" id="144715"/>
<dbReference type="InterPro" id="IPR046938">
    <property type="entry name" value="DNA_clamp_sf"/>
</dbReference>
<dbReference type="PANTHER" id="PTHR15237:SF2">
    <property type="entry name" value="CELL CYCLE CHECKPOINT CONTROL PROTEIN RAD9B"/>
    <property type="match status" value="1"/>
</dbReference>
<dbReference type="Gene3D" id="3.70.10.10">
    <property type="match status" value="1"/>
</dbReference>
<gene>
    <name evidence="7" type="primary">RAD9B</name>
</gene>
<dbReference type="InParanoid" id="A0A6P5IUK3"/>
<dbReference type="RefSeq" id="XP_020825797.1">
    <property type="nucleotide sequence ID" value="XM_020970138.1"/>
</dbReference>
<feature type="compositionally biased region" description="Basic and acidic residues" evidence="5">
    <location>
        <begin position="10"/>
        <end position="23"/>
    </location>
</feature>
<evidence type="ECO:0000256" key="5">
    <source>
        <dbReference type="SAM" id="MobiDB-lite"/>
    </source>
</evidence>
<proteinExistence type="inferred from homology"/>
<dbReference type="FunCoup" id="A0A6P5IUK3">
    <property type="interactions" value="1775"/>
</dbReference>
<dbReference type="CDD" id="cd00577">
    <property type="entry name" value="PCNA"/>
    <property type="match status" value="1"/>
</dbReference>
<accession>A0A6P5IUK3</accession>
<feature type="compositionally biased region" description="Basic and acidic residues" evidence="5">
    <location>
        <begin position="348"/>
        <end position="365"/>
    </location>
</feature>
<dbReference type="FunFam" id="3.70.10.10:FF:000008">
    <property type="entry name" value="Cell cycle checkpoint control protein"/>
    <property type="match status" value="1"/>
</dbReference>
<keyword evidence="6" id="KW-1185">Reference proteome</keyword>
<dbReference type="InterPro" id="IPR026584">
    <property type="entry name" value="Rad9"/>
</dbReference>
<name>A0A6P5IUK3_PHACI</name>
<dbReference type="AlphaFoldDB" id="A0A6P5IUK3"/>
<dbReference type="SUPFAM" id="SSF55979">
    <property type="entry name" value="DNA clamp"/>
    <property type="match status" value="1"/>
</dbReference>
<evidence type="ECO:0000256" key="1">
    <source>
        <dbReference type="ARBA" id="ARBA00008494"/>
    </source>
</evidence>
<reference evidence="7" key="1">
    <citation type="submission" date="2025-08" db="UniProtKB">
        <authorList>
            <consortium name="RefSeq"/>
        </authorList>
    </citation>
    <scope>IDENTIFICATION</scope>
    <source>
        <tissue evidence="7">Spleen</tissue>
    </source>
</reference>
<dbReference type="GO" id="GO:0071479">
    <property type="term" value="P:cellular response to ionizing radiation"/>
    <property type="evidence" value="ECO:0007669"/>
    <property type="project" value="TreeGrafter"/>
</dbReference>
<dbReference type="PIRSF" id="PIRSF009303">
    <property type="entry name" value="Cell_cycle_RAD9"/>
    <property type="match status" value="1"/>
</dbReference>
<comment type="subunit">
    <text evidence="3">Interacts with HUS1, HUS1B, RAD1, RAD9A and RAD17.</text>
</comment>
<comment type="similarity">
    <text evidence="1 4">Belongs to the rad9 family.</text>
</comment>
<dbReference type="GO" id="GO:0030896">
    <property type="term" value="C:checkpoint clamp complex"/>
    <property type="evidence" value="ECO:0007669"/>
    <property type="project" value="UniProtKB-UniRule"/>
</dbReference>
<keyword evidence="2" id="KW-0597">Phosphoprotein</keyword>
<feature type="region of interest" description="Disordered" evidence="5">
    <location>
        <begin position="1"/>
        <end position="23"/>
    </location>
</feature>
<evidence type="ECO:0000256" key="3">
    <source>
        <dbReference type="ARBA" id="ARBA00066208"/>
    </source>
</evidence>
<dbReference type="Proteomes" id="UP000515140">
    <property type="component" value="Unplaced"/>
</dbReference>
<dbReference type="InterPro" id="IPR007268">
    <property type="entry name" value="Rad9/Ddc1"/>
</dbReference>
<dbReference type="GO" id="GO:0031573">
    <property type="term" value="P:mitotic intra-S DNA damage checkpoint signaling"/>
    <property type="evidence" value="ECO:0007669"/>
    <property type="project" value="TreeGrafter"/>
</dbReference>
<sequence>MAGSLGVGPARKEREAQGASEHARGVVARAEEVFLGRDPGLCSEIPDRTLEKMNCEMGGHQVKVFGRAIHALARISEELWLDPTERGLALRSVNSCRSAYASVLFPTSFFQLYQWSATLQICDSNMPLHLKCKLGMKSVLPIFRCLNILERNVEKCSIFTSANTCRVIFQLFCKHGIIKTHNLSFQESEPLQAVFAKNMCPNILKVQSRLLADIMIHFPLSQEEITLAVTPMKVCFKSYIEDEIDFAKCMYTEMHLDPDEFDYFQIGVDTEVTFCLKELRGLLAFSEATIAPVSIYFDLSGKPVAFSIDEMVLEATFVLATLADVQSSRSSPSSLCLSQRLKRSDLMKSKADAGDDLTNTEKESSTVRAASKRPSRHERQLDATELESFYVPAVKRLDTHIAEATENYQVYSKFCSLFFGAVSPKQHDFNHPWINLATVSDSEEDVSNGPLSQVF</sequence>
<dbReference type="GO" id="GO:0006281">
    <property type="term" value="P:DNA repair"/>
    <property type="evidence" value="ECO:0007669"/>
    <property type="project" value="UniProtKB-UniRule"/>
</dbReference>
<evidence type="ECO:0000256" key="2">
    <source>
        <dbReference type="ARBA" id="ARBA00022553"/>
    </source>
</evidence>
<dbReference type="PANTHER" id="PTHR15237">
    <property type="entry name" value="DNA REPAIR PROTEIN RAD9"/>
    <property type="match status" value="1"/>
</dbReference>
<dbReference type="GO" id="GO:0000076">
    <property type="term" value="P:DNA replication checkpoint signaling"/>
    <property type="evidence" value="ECO:0007669"/>
    <property type="project" value="TreeGrafter"/>
</dbReference>